<accession>A0A0F7SNC3</accession>
<keyword evidence="1" id="KW-0175">Coiled coil</keyword>
<name>A0A0F7SNC3_PHARH</name>
<protein>
    <submittedName>
        <fullName evidence="2">BAR domain-containing family</fullName>
    </submittedName>
</protein>
<evidence type="ECO:0000313" key="2">
    <source>
        <dbReference type="EMBL" id="CED82866.1"/>
    </source>
</evidence>
<dbReference type="CDD" id="cd07600">
    <property type="entry name" value="BAR_Gvp36"/>
    <property type="match status" value="1"/>
</dbReference>
<dbReference type="EMBL" id="LN483142">
    <property type="protein sequence ID" value="CED82866.1"/>
    <property type="molecule type" value="Genomic_DNA"/>
</dbReference>
<dbReference type="Gene3D" id="1.20.1270.60">
    <property type="entry name" value="Arfaptin homology (AH) domain/BAR domain"/>
    <property type="match status" value="1"/>
</dbReference>
<proteinExistence type="predicted"/>
<evidence type="ECO:0000256" key="1">
    <source>
        <dbReference type="SAM" id="Coils"/>
    </source>
</evidence>
<reference evidence="2" key="1">
    <citation type="submission" date="2014-08" db="EMBL/GenBank/DDBJ databases">
        <authorList>
            <person name="Sharma Rahul"/>
            <person name="Thines Marco"/>
        </authorList>
    </citation>
    <scope>NUCLEOTIDE SEQUENCE</scope>
</reference>
<dbReference type="AlphaFoldDB" id="A0A0F7SNC3"/>
<dbReference type="Pfam" id="PF10455">
    <property type="entry name" value="BAR_2"/>
    <property type="match status" value="1"/>
</dbReference>
<organism evidence="2">
    <name type="scientific">Phaffia rhodozyma</name>
    <name type="common">Yeast</name>
    <name type="synonym">Xanthophyllomyces dendrorhous</name>
    <dbReference type="NCBI Taxonomy" id="264483"/>
    <lineage>
        <taxon>Eukaryota</taxon>
        <taxon>Fungi</taxon>
        <taxon>Dikarya</taxon>
        <taxon>Basidiomycota</taxon>
        <taxon>Agaricomycotina</taxon>
        <taxon>Tremellomycetes</taxon>
        <taxon>Cystofilobasidiales</taxon>
        <taxon>Mrakiaceae</taxon>
        <taxon>Phaffia</taxon>
    </lineage>
</organism>
<dbReference type="SUPFAM" id="SSF103657">
    <property type="entry name" value="BAR/IMD domain-like"/>
    <property type="match status" value="1"/>
</dbReference>
<feature type="coiled-coil region" evidence="1">
    <location>
        <begin position="223"/>
        <end position="250"/>
    </location>
</feature>
<sequence>MWSKFQANLPNLANLPPLPQAPNVNIANTFKTTVQAGRERFGNVSSDEITELPKEYKDLEARVDALKTVHQNMLKITKVYETESYDYPTQITESVAELGGNITHSFSLFAQNNLKGTNLPLPAPTAAPVAQPKTLPHALSRAAASSAVELGDGDEKLGKALSSYSLALGKVGEARLSQDEEIATRFLHPWQRTLSTTLTLAIRARQHVKQARLELDSSRQALKTAAAAKQEQARLEVEEKEDELVRRTEEAIGLMKNVLENPEPLLQLNQLVKAQLVFHSTAAEALSAIQGEIEEAAGKAETEYRTYRA</sequence>
<dbReference type="InterPro" id="IPR027267">
    <property type="entry name" value="AH/BAR_dom_sf"/>
</dbReference>
<dbReference type="InterPro" id="IPR018859">
    <property type="entry name" value="BAR_dom-cont"/>
</dbReference>